<keyword evidence="1" id="KW-0732">Signal</keyword>
<dbReference type="AlphaFoldDB" id="A0AAV9HLC7"/>
<protein>
    <recommendedName>
        <fullName evidence="4">GPI anchored serine-rich protein</fullName>
    </recommendedName>
</protein>
<sequence length="187" mass="18260">MRFAAAIVALAGAALAEDMSTVYSTEYYTVTSCAASVTNCPARSTVVSSSVFPVVPTSTGVPHFTNSSSTAVAEPPYPTTHKVEPVILPTGGFQTTVAPAPVCPGHSVKTISTSVTTVIPTVIYETVEVPCPTGGAGVPAPSGVAPSGTGSAPSVTQPSVPIVTGGASTMGGSIALAAAAGVLALLA</sequence>
<keyword evidence="3" id="KW-1185">Reference proteome</keyword>
<dbReference type="Proteomes" id="UP001321749">
    <property type="component" value="Unassembled WGS sequence"/>
</dbReference>
<name>A0AAV9HLC7_9PEZI</name>
<reference evidence="2" key="2">
    <citation type="submission" date="2023-06" db="EMBL/GenBank/DDBJ databases">
        <authorList>
            <consortium name="Lawrence Berkeley National Laboratory"/>
            <person name="Mondo S.J."/>
            <person name="Hensen N."/>
            <person name="Bonometti L."/>
            <person name="Westerberg I."/>
            <person name="Brannstrom I.O."/>
            <person name="Guillou S."/>
            <person name="Cros-Aarteil S."/>
            <person name="Calhoun S."/>
            <person name="Haridas S."/>
            <person name="Kuo A."/>
            <person name="Pangilinan J."/>
            <person name="Riley R."/>
            <person name="Labutti K."/>
            <person name="Andreopoulos B."/>
            <person name="Lipzen A."/>
            <person name="Chen C."/>
            <person name="Yanf M."/>
            <person name="Daum C."/>
            <person name="Ng V."/>
            <person name="Clum A."/>
            <person name="Steindorff A."/>
            <person name="Ohm R."/>
            <person name="Martin F."/>
            <person name="Silar P."/>
            <person name="Natvig D."/>
            <person name="Lalanne C."/>
            <person name="Gautier V."/>
            <person name="Ament-Velasquez S.L."/>
            <person name="Kruys A."/>
            <person name="Hutchinson M.I."/>
            <person name="Powell A.J."/>
            <person name="Barry K."/>
            <person name="Miller A.N."/>
            <person name="Grigoriev I.V."/>
            <person name="Debuchy R."/>
            <person name="Gladieux P."/>
            <person name="Thoren M.H."/>
            <person name="Johannesson H."/>
        </authorList>
    </citation>
    <scope>NUCLEOTIDE SEQUENCE</scope>
    <source>
        <strain evidence="2">PSN324</strain>
    </source>
</reference>
<evidence type="ECO:0000313" key="3">
    <source>
        <dbReference type="Proteomes" id="UP001321749"/>
    </source>
</evidence>
<reference evidence="2" key="1">
    <citation type="journal article" date="2023" name="Mol. Phylogenet. Evol.">
        <title>Genome-scale phylogeny and comparative genomics of the fungal order Sordariales.</title>
        <authorList>
            <person name="Hensen N."/>
            <person name="Bonometti L."/>
            <person name="Westerberg I."/>
            <person name="Brannstrom I.O."/>
            <person name="Guillou S."/>
            <person name="Cros-Aarteil S."/>
            <person name="Calhoun S."/>
            <person name="Haridas S."/>
            <person name="Kuo A."/>
            <person name="Mondo S."/>
            <person name="Pangilinan J."/>
            <person name="Riley R."/>
            <person name="LaButti K."/>
            <person name="Andreopoulos B."/>
            <person name="Lipzen A."/>
            <person name="Chen C."/>
            <person name="Yan M."/>
            <person name="Daum C."/>
            <person name="Ng V."/>
            <person name="Clum A."/>
            <person name="Steindorff A."/>
            <person name="Ohm R.A."/>
            <person name="Martin F."/>
            <person name="Silar P."/>
            <person name="Natvig D.O."/>
            <person name="Lalanne C."/>
            <person name="Gautier V."/>
            <person name="Ament-Velasquez S.L."/>
            <person name="Kruys A."/>
            <person name="Hutchinson M.I."/>
            <person name="Powell A.J."/>
            <person name="Barry K."/>
            <person name="Miller A.N."/>
            <person name="Grigoriev I.V."/>
            <person name="Debuchy R."/>
            <person name="Gladieux P."/>
            <person name="Hiltunen Thoren M."/>
            <person name="Johannesson H."/>
        </authorList>
    </citation>
    <scope>NUCLEOTIDE SEQUENCE</scope>
    <source>
        <strain evidence="2">PSN324</strain>
    </source>
</reference>
<feature type="chain" id="PRO_5043888800" description="GPI anchored serine-rich protein" evidence="1">
    <location>
        <begin position="17"/>
        <end position="187"/>
    </location>
</feature>
<accession>A0AAV9HLC7</accession>
<feature type="signal peptide" evidence="1">
    <location>
        <begin position="1"/>
        <end position="16"/>
    </location>
</feature>
<evidence type="ECO:0000313" key="2">
    <source>
        <dbReference type="EMBL" id="KAK4461427.1"/>
    </source>
</evidence>
<organism evidence="2 3">
    <name type="scientific">Cladorrhinum samala</name>
    <dbReference type="NCBI Taxonomy" id="585594"/>
    <lineage>
        <taxon>Eukaryota</taxon>
        <taxon>Fungi</taxon>
        <taxon>Dikarya</taxon>
        <taxon>Ascomycota</taxon>
        <taxon>Pezizomycotina</taxon>
        <taxon>Sordariomycetes</taxon>
        <taxon>Sordariomycetidae</taxon>
        <taxon>Sordariales</taxon>
        <taxon>Podosporaceae</taxon>
        <taxon>Cladorrhinum</taxon>
    </lineage>
</organism>
<evidence type="ECO:0000256" key="1">
    <source>
        <dbReference type="SAM" id="SignalP"/>
    </source>
</evidence>
<evidence type="ECO:0008006" key="4">
    <source>
        <dbReference type="Google" id="ProtNLM"/>
    </source>
</evidence>
<proteinExistence type="predicted"/>
<gene>
    <name evidence="2" type="ORF">QBC42DRAFT_347204</name>
</gene>
<comment type="caution">
    <text evidence="2">The sequence shown here is derived from an EMBL/GenBank/DDBJ whole genome shotgun (WGS) entry which is preliminary data.</text>
</comment>
<dbReference type="EMBL" id="MU864991">
    <property type="protein sequence ID" value="KAK4461427.1"/>
    <property type="molecule type" value="Genomic_DNA"/>
</dbReference>